<protein>
    <submittedName>
        <fullName evidence="2">Uncharacterized protein C8orf74 homolog</fullName>
    </submittedName>
</protein>
<dbReference type="Proteomes" id="UP000515159">
    <property type="component" value="Chromosome 3"/>
</dbReference>
<sequence>MESWLPVAVVQQVVKLQKEAGRQFLRTSLKWDEFDEEGDLKKSILLDLLFDSLTFAAGKGFPWSGVTLVGKLSEDLMNQCKGLSISEAIILLKNKLKVYESQLTPHHLLTLFDYFNNTFFRHYQLYQFVLCQNQEINQKVINLEIQAPLHPLPLTEGIDVNLYKYRQKEAELIAAEAEKCTKLLHLKEKLCLESEKMIERIYNDLKMEDKQILNKEL</sequence>
<evidence type="ECO:0000313" key="1">
    <source>
        <dbReference type="Proteomes" id="UP000515159"/>
    </source>
</evidence>
<accession>A0A6P8QI15</accession>
<dbReference type="FunCoup" id="A0A6P8QI15">
    <property type="interactions" value="9"/>
</dbReference>
<dbReference type="AlphaFoldDB" id="A0A6P8QI15"/>
<keyword evidence="1" id="KW-1185">Reference proteome</keyword>
<dbReference type="Pfam" id="PF14769">
    <property type="entry name" value="CLAMP"/>
    <property type="match status" value="1"/>
</dbReference>
<gene>
    <name evidence="2" type="primary">C3H8orf74</name>
</gene>
<organism evidence="1 2">
    <name type="scientific">Geotrypetes seraphini</name>
    <name type="common">Gaboon caecilian</name>
    <name type="synonym">Caecilia seraphini</name>
    <dbReference type="NCBI Taxonomy" id="260995"/>
    <lineage>
        <taxon>Eukaryota</taxon>
        <taxon>Metazoa</taxon>
        <taxon>Chordata</taxon>
        <taxon>Craniata</taxon>
        <taxon>Vertebrata</taxon>
        <taxon>Euteleostomi</taxon>
        <taxon>Amphibia</taxon>
        <taxon>Gymnophiona</taxon>
        <taxon>Geotrypetes</taxon>
    </lineage>
</organism>
<dbReference type="RefSeq" id="XP_033795515.1">
    <property type="nucleotide sequence ID" value="XM_033939624.1"/>
</dbReference>
<evidence type="ECO:0000313" key="2">
    <source>
        <dbReference type="RefSeq" id="XP_033795515.1"/>
    </source>
</evidence>
<dbReference type="InParanoid" id="A0A6P8QI15"/>
<dbReference type="PANTHER" id="PTHR28457:SF2">
    <property type="entry name" value="SIMILAR TO 4930578I06RIK PROTEIN"/>
    <property type="match status" value="1"/>
</dbReference>
<dbReference type="OrthoDB" id="6103133at2759"/>
<dbReference type="InterPro" id="IPR032727">
    <property type="entry name" value="CLAMP"/>
</dbReference>
<proteinExistence type="predicted"/>
<dbReference type="KEGG" id="gsh:117358103"/>
<name>A0A6P8QI15_GEOSA</name>
<dbReference type="GeneID" id="117358103"/>
<dbReference type="CTD" id="137358130"/>
<reference evidence="2" key="1">
    <citation type="submission" date="2025-08" db="UniProtKB">
        <authorList>
            <consortium name="RefSeq"/>
        </authorList>
    </citation>
    <scope>IDENTIFICATION</scope>
</reference>
<dbReference type="PANTHER" id="PTHR28457">
    <property type="entry name" value="COILED-COIL DOMAIN-CONTAINING PROTEIN 189"/>
    <property type="match status" value="1"/>
</dbReference>